<evidence type="ECO:0000313" key="1">
    <source>
        <dbReference type="EMBL" id="AFZ05229.1"/>
    </source>
</evidence>
<organism evidence="1 2">
    <name type="scientific">Phormidium nigroviride PCC 7112</name>
    <dbReference type="NCBI Taxonomy" id="179408"/>
    <lineage>
        <taxon>Bacteria</taxon>
        <taxon>Bacillati</taxon>
        <taxon>Cyanobacteriota</taxon>
        <taxon>Cyanophyceae</taxon>
        <taxon>Oscillatoriophycideae</taxon>
        <taxon>Oscillatoriales</taxon>
        <taxon>Oscillatoriaceae</taxon>
        <taxon>Phormidium</taxon>
    </lineage>
</organism>
<dbReference type="KEGG" id="oni:Osc7112_0636"/>
<dbReference type="AlphaFoldDB" id="K9VCK3"/>
<evidence type="ECO:0000313" key="2">
    <source>
        <dbReference type="Proteomes" id="UP000010478"/>
    </source>
</evidence>
<dbReference type="Proteomes" id="UP000010478">
    <property type="component" value="Chromosome"/>
</dbReference>
<name>K9VCK3_9CYAN</name>
<dbReference type="HOGENOM" id="CLU_3219462_0_0_3"/>
<dbReference type="STRING" id="179408.Osc7112_0636"/>
<accession>K9VCK3</accession>
<proteinExistence type="predicted"/>
<keyword evidence="2" id="KW-1185">Reference proteome</keyword>
<gene>
    <name evidence="1" type="ORF">Osc7112_0636</name>
</gene>
<dbReference type="EMBL" id="CP003614">
    <property type="protein sequence ID" value="AFZ05229.1"/>
    <property type="molecule type" value="Genomic_DNA"/>
</dbReference>
<sequence>MDLFNRRERRERREEEEEERELANYFKWELLSFFSAPSAYSAVQ</sequence>
<reference evidence="1 2" key="1">
    <citation type="submission" date="2012-05" db="EMBL/GenBank/DDBJ databases">
        <title>Finished chromosome of genome of Oscillatoria sp. PCC 7112.</title>
        <authorList>
            <consortium name="US DOE Joint Genome Institute"/>
            <person name="Gugger M."/>
            <person name="Coursin T."/>
            <person name="Rippka R."/>
            <person name="Tandeau De Marsac N."/>
            <person name="Huntemann M."/>
            <person name="Wei C.-L."/>
            <person name="Han J."/>
            <person name="Detter J.C."/>
            <person name="Han C."/>
            <person name="Tapia R."/>
            <person name="Davenport K."/>
            <person name="Daligault H."/>
            <person name="Erkkila T."/>
            <person name="Gu W."/>
            <person name="Munk A.C.C."/>
            <person name="Teshima H."/>
            <person name="Xu Y."/>
            <person name="Chain P."/>
            <person name="Chen A."/>
            <person name="Krypides N."/>
            <person name="Mavromatis K."/>
            <person name="Markowitz V."/>
            <person name="Szeto E."/>
            <person name="Ivanova N."/>
            <person name="Mikhailova N."/>
            <person name="Ovchinnikova G."/>
            <person name="Pagani I."/>
            <person name="Pati A."/>
            <person name="Goodwin L."/>
            <person name="Peters L."/>
            <person name="Pitluck S."/>
            <person name="Woyke T."/>
            <person name="Kerfeld C."/>
        </authorList>
    </citation>
    <scope>NUCLEOTIDE SEQUENCE [LARGE SCALE GENOMIC DNA]</scope>
    <source>
        <strain evidence="1 2">PCC 7112</strain>
    </source>
</reference>
<protein>
    <submittedName>
        <fullName evidence="1">Uncharacterized protein</fullName>
    </submittedName>
</protein>